<dbReference type="PANTHER" id="PTHR43209">
    <property type="entry name" value="TRNA SULFURTRANSFERASE"/>
    <property type="match status" value="1"/>
</dbReference>
<dbReference type="Gene3D" id="3.30.2130.30">
    <property type="match status" value="1"/>
</dbReference>
<protein>
    <submittedName>
        <fullName evidence="1">Thiamine biosynthesis ATP pyrophosphatase-like protein (ThiI)</fullName>
    </submittedName>
</protein>
<reference evidence="1" key="1">
    <citation type="journal article" date="2014" name="Genome Biol. Evol.">
        <title>Pangenome evidence for extensive interdomain horizontal transfer affecting lineage core and shell genes in uncultured planktonic thaumarchaeota and euryarchaeota.</title>
        <authorList>
            <person name="Deschamps P."/>
            <person name="Zivanovic Y."/>
            <person name="Moreira D."/>
            <person name="Rodriguez-Valera F."/>
            <person name="Lopez-Garcia P."/>
        </authorList>
    </citation>
    <scope>NUCLEOTIDE SEQUENCE</scope>
</reference>
<dbReference type="EMBL" id="KF901230">
    <property type="protein sequence ID" value="AIF23397.1"/>
    <property type="molecule type" value="Genomic_DNA"/>
</dbReference>
<evidence type="ECO:0000313" key="1">
    <source>
        <dbReference type="EMBL" id="AIF23397.1"/>
    </source>
</evidence>
<gene>
    <name evidence="1" type="primary">thiI</name>
</gene>
<dbReference type="GO" id="GO:0005829">
    <property type="term" value="C:cytosol"/>
    <property type="evidence" value="ECO:0007669"/>
    <property type="project" value="TreeGrafter"/>
</dbReference>
<proteinExistence type="predicted"/>
<dbReference type="SUPFAM" id="SSF143437">
    <property type="entry name" value="THUMP domain-like"/>
    <property type="match status" value="1"/>
</dbReference>
<sequence length="389" mass="43515">MTILKLQTGWSTSLKDKILVVVFPSIFSKNKVTSLVMNIKKILKIQNQKFHKIRRDGDVIIVEADDPVFASSAINTLFGIKGVAIAKQVTTDFESVVNGISKVGVDIFLKGERFLLQVEGYAKGFVTKDIEIAATSSLIEKTAGTGIKPGTSKKYDRKLYVCLTKLNAYICIYYDNGLGGIPNNSQNKKIVCCVFDELSAVSCIETMKQGFDVKIIVCYSKDSELLHLVKIINQIIRRTIKPKVSLEFYRIHVNKKLPPVMLTEITAKILIQIAITNSAKRISLALSPLIYPVDFVESLIKQVYSKNLIPYFPLSGLDDNIFETAKEIGLEKYLSRIEKLGGSNFSNFKQSTKEIEKIVKETIMSKKTVLVNVGPNNVHDILDEVRTDH</sequence>
<name>A0A075I9L4_9ARCH</name>
<dbReference type="GO" id="GO:0052837">
    <property type="term" value="P:thiazole biosynthetic process"/>
    <property type="evidence" value="ECO:0007669"/>
    <property type="project" value="TreeGrafter"/>
</dbReference>
<dbReference type="InterPro" id="IPR050102">
    <property type="entry name" value="tRNA_sulfurtransferase_ThiI"/>
</dbReference>
<accession>A0A075I9L4</accession>
<dbReference type="GO" id="GO:0002937">
    <property type="term" value="P:tRNA 4-thiouridine biosynthesis"/>
    <property type="evidence" value="ECO:0007669"/>
    <property type="project" value="TreeGrafter"/>
</dbReference>
<dbReference type="PANTHER" id="PTHR43209:SF1">
    <property type="entry name" value="TRNA SULFURTRANSFERASE"/>
    <property type="match status" value="1"/>
</dbReference>
<dbReference type="AlphaFoldDB" id="A0A075I9L4"/>
<organism evidence="1">
    <name type="scientific">uncultured marine thaumarchaeote SAT1000_15_E07</name>
    <dbReference type="NCBI Taxonomy" id="1456385"/>
    <lineage>
        <taxon>Archaea</taxon>
        <taxon>Nitrososphaerota</taxon>
        <taxon>environmental samples</taxon>
    </lineage>
</organism>